<dbReference type="PANTHER" id="PTHR33567:SF3">
    <property type="entry name" value="CHROMATE ION TRANSPORTER (EUROFUNG)"/>
    <property type="match status" value="1"/>
</dbReference>
<dbReference type="GO" id="GO:0015109">
    <property type="term" value="F:chromate transmembrane transporter activity"/>
    <property type="evidence" value="ECO:0007669"/>
    <property type="project" value="InterPro"/>
</dbReference>
<feature type="transmembrane region" description="Helical" evidence="8">
    <location>
        <begin position="127"/>
        <end position="149"/>
    </location>
</feature>
<sequence length="527" mass="56923">MSAPSLSSTTYQRRAPLMSRLTEVVRTMWDLGFISFGGPPVHFQIYHKRFVDGYKWIDEQTYQELFAICQALPGPASTKFGFCITLIHSGFIPALLAFLLFSLPGVLGMFALSLGVSKMDETLPRPVYALLCGLNSATVGIIALAAVQLGQRAVTDKVSRALLFLGATAGMLYNALWYFPLLMVIAGIVTMSYDGGLGPKALLYSKNLFKRMRHRQSNSDRPVEEGLGDGAWTSSSVKEPVAAHRRSSGPAVNEELVSQNPESQANEVNEVNEVVEGAATTTANKNKVFPMPLAITIVVGFFISFIVILVLRAELKSRPIGLSLFANLYLAGTIIFGGGPVVIPLLRQYIVDEGWVTARDFLLGLAIIQAFPGPNFNFAVYLGSLTALNSGSLPSAIGALLAFIAIFTPGMLLASATITFWNELRSRPWVASILRGLNAAAVGLIYTAVYRLWEMGYVDENHANGSSLGRDPWWVVITATSFVGTAWFGFPAPFSIVLGAAMGLIWFVVVNAGQSGAELLGTAMMEL</sequence>
<dbReference type="AlphaFoldDB" id="A0A3N4KF02"/>
<evidence type="ECO:0000256" key="3">
    <source>
        <dbReference type="ARBA" id="ARBA00022475"/>
    </source>
</evidence>
<evidence type="ECO:0000256" key="5">
    <source>
        <dbReference type="ARBA" id="ARBA00022989"/>
    </source>
</evidence>
<evidence type="ECO:0000256" key="4">
    <source>
        <dbReference type="ARBA" id="ARBA00022692"/>
    </source>
</evidence>
<proteinExistence type="inferred from homology"/>
<dbReference type="Proteomes" id="UP000277580">
    <property type="component" value="Unassembled WGS sequence"/>
</dbReference>
<evidence type="ECO:0000256" key="8">
    <source>
        <dbReference type="SAM" id="Phobius"/>
    </source>
</evidence>
<accession>A0A3N4KF02</accession>
<reference evidence="9 10" key="1">
    <citation type="journal article" date="2018" name="Nat. Ecol. Evol.">
        <title>Pezizomycetes genomes reveal the molecular basis of ectomycorrhizal truffle lifestyle.</title>
        <authorList>
            <person name="Murat C."/>
            <person name="Payen T."/>
            <person name="Noel B."/>
            <person name="Kuo A."/>
            <person name="Morin E."/>
            <person name="Chen J."/>
            <person name="Kohler A."/>
            <person name="Krizsan K."/>
            <person name="Balestrini R."/>
            <person name="Da Silva C."/>
            <person name="Montanini B."/>
            <person name="Hainaut M."/>
            <person name="Levati E."/>
            <person name="Barry K.W."/>
            <person name="Belfiori B."/>
            <person name="Cichocki N."/>
            <person name="Clum A."/>
            <person name="Dockter R.B."/>
            <person name="Fauchery L."/>
            <person name="Guy J."/>
            <person name="Iotti M."/>
            <person name="Le Tacon F."/>
            <person name="Lindquist E.A."/>
            <person name="Lipzen A."/>
            <person name="Malagnac F."/>
            <person name="Mello A."/>
            <person name="Molinier V."/>
            <person name="Miyauchi S."/>
            <person name="Poulain J."/>
            <person name="Riccioni C."/>
            <person name="Rubini A."/>
            <person name="Sitrit Y."/>
            <person name="Splivallo R."/>
            <person name="Traeger S."/>
            <person name="Wang M."/>
            <person name="Zifcakova L."/>
            <person name="Wipf D."/>
            <person name="Zambonelli A."/>
            <person name="Paolocci F."/>
            <person name="Nowrousian M."/>
            <person name="Ottonello S."/>
            <person name="Baldrian P."/>
            <person name="Spatafora J.W."/>
            <person name="Henrissat B."/>
            <person name="Nagy L.G."/>
            <person name="Aury J.M."/>
            <person name="Wincker P."/>
            <person name="Grigoriev I.V."/>
            <person name="Bonfante P."/>
            <person name="Martin F.M."/>
        </authorList>
    </citation>
    <scope>NUCLEOTIDE SEQUENCE [LARGE SCALE GENOMIC DNA]</scope>
    <source>
        <strain evidence="9 10">CCBAS932</strain>
    </source>
</reference>
<dbReference type="GO" id="GO:0005886">
    <property type="term" value="C:plasma membrane"/>
    <property type="evidence" value="ECO:0007669"/>
    <property type="project" value="UniProtKB-SubCell"/>
</dbReference>
<evidence type="ECO:0000256" key="1">
    <source>
        <dbReference type="ARBA" id="ARBA00004651"/>
    </source>
</evidence>
<dbReference type="PANTHER" id="PTHR33567">
    <property type="entry name" value="CHROMATE ION TRANSPORTER (EUROFUNG)"/>
    <property type="match status" value="1"/>
</dbReference>
<feature type="transmembrane region" description="Helical" evidence="8">
    <location>
        <begin position="358"/>
        <end position="376"/>
    </location>
</feature>
<evidence type="ECO:0000256" key="6">
    <source>
        <dbReference type="ARBA" id="ARBA00023136"/>
    </source>
</evidence>
<keyword evidence="3" id="KW-1003">Cell membrane</keyword>
<dbReference type="InParanoid" id="A0A3N4KF02"/>
<comment type="similarity">
    <text evidence="2">Belongs to the chromate ion transporter (CHR) (TC 2.A.51) family.</text>
</comment>
<comment type="subcellular location">
    <subcellularLocation>
        <location evidence="1">Cell membrane</location>
        <topology evidence="1">Multi-pass membrane protein</topology>
    </subcellularLocation>
</comment>
<dbReference type="EMBL" id="ML119155">
    <property type="protein sequence ID" value="RPB09103.1"/>
    <property type="molecule type" value="Genomic_DNA"/>
</dbReference>
<name>A0A3N4KF02_9PEZI</name>
<evidence type="ECO:0000313" key="10">
    <source>
        <dbReference type="Proteomes" id="UP000277580"/>
    </source>
</evidence>
<feature type="transmembrane region" description="Helical" evidence="8">
    <location>
        <begin position="497"/>
        <end position="517"/>
    </location>
</feature>
<feature type="transmembrane region" description="Helical" evidence="8">
    <location>
        <begin position="94"/>
        <end position="115"/>
    </location>
</feature>
<keyword evidence="5 8" id="KW-1133">Transmembrane helix</keyword>
<organism evidence="9 10">
    <name type="scientific">Morchella conica CCBAS932</name>
    <dbReference type="NCBI Taxonomy" id="1392247"/>
    <lineage>
        <taxon>Eukaryota</taxon>
        <taxon>Fungi</taxon>
        <taxon>Dikarya</taxon>
        <taxon>Ascomycota</taxon>
        <taxon>Pezizomycotina</taxon>
        <taxon>Pezizomycetes</taxon>
        <taxon>Pezizales</taxon>
        <taxon>Morchellaceae</taxon>
        <taxon>Morchella</taxon>
    </lineage>
</organism>
<feature type="transmembrane region" description="Helical" evidence="8">
    <location>
        <begin position="161"/>
        <end position="179"/>
    </location>
</feature>
<gene>
    <name evidence="9" type="ORF">P167DRAFT_538729</name>
</gene>
<keyword evidence="4 8" id="KW-0812">Transmembrane</keyword>
<evidence type="ECO:0000313" key="9">
    <source>
        <dbReference type="EMBL" id="RPB09103.1"/>
    </source>
</evidence>
<dbReference type="OrthoDB" id="2160638at2759"/>
<feature type="region of interest" description="Disordered" evidence="7">
    <location>
        <begin position="215"/>
        <end position="266"/>
    </location>
</feature>
<dbReference type="STRING" id="1392247.A0A3N4KF02"/>
<feature type="transmembrane region" description="Helical" evidence="8">
    <location>
        <begin position="293"/>
        <end position="312"/>
    </location>
</feature>
<keyword evidence="10" id="KW-1185">Reference proteome</keyword>
<feature type="transmembrane region" description="Helical" evidence="8">
    <location>
        <begin position="396"/>
        <end position="421"/>
    </location>
</feature>
<feature type="transmembrane region" description="Helical" evidence="8">
    <location>
        <begin position="324"/>
        <end position="346"/>
    </location>
</feature>
<evidence type="ECO:0000256" key="7">
    <source>
        <dbReference type="SAM" id="MobiDB-lite"/>
    </source>
</evidence>
<dbReference type="InterPro" id="IPR003370">
    <property type="entry name" value="Chromate_transpt"/>
</dbReference>
<keyword evidence="6 8" id="KW-0472">Membrane</keyword>
<protein>
    <submittedName>
        <fullName evidence="9">Chromate ion transporter</fullName>
    </submittedName>
</protein>
<feature type="transmembrane region" description="Helical" evidence="8">
    <location>
        <begin position="433"/>
        <end position="453"/>
    </location>
</feature>
<dbReference type="Pfam" id="PF02417">
    <property type="entry name" value="Chromate_transp"/>
    <property type="match status" value="2"/>
</dbReference>
<evidence type="ECO:0000256" key="2">
    <source>
        <dbReference type="ARBA" id="ARBA00005262"/>
    </source>
</evidence>